<keyword evidence="1" id="KW-0812">Transmembrane</keyword>
<feature type="transmembrane region" description="Helical" evidence="1">
    <location>
        <begin position="66"/>
        <end position="86"/>
    </location>
</feature>
<proteinExistence type="predicted"/>
<feature type="transmembrane region" description="Helical" evidence="1">
    <location>
        <begin position="40"/>
        <end position="60"/>
    </location>
</feature>
<evidence type="ECO:0000313" key="2">
    <source>
        <dbReference type="EMBL" id="MXO86747.1"/>
    </source>
</evidence>
<keyword evidence="1" id="KW-0472">Membrane</keyword>
<evidence type="ECO:0000256" key="1">
    <source>
        <dbReference type="SAM" id="Phobius"/>
    </source>
</evidence>
<reference evidence="2 3" key="1">
    <citation type="submission" date="2019-12" db="EMBL/GenBank/DDBJ databases">
        <title>Genomic-based taxomic classification of the family Erythrobacteraceae.</title>
        <authorList>
            <person name="Xu L."/>
        </authorList>
    </citation>
    <scope>NUCLEOTIDE SEQUENCE [LARGE SCALE GENOMIC DNA]</scope>
    <source>
        <strain evidence="2 3">MCCC 1A09962</strain>
    </source>
</reference>
<dbReference type="OrthoDB" id="7391283at2"/>
<comment type="caution">
    <text evidence="2">The sequence shown here is derived from an EMBL/GenBank/DDBJ whole genome shotgun (WGS) entry which is preliminary data.</text>
</comment>
<feature type="transmembrane region" description="Helical" evidence="1">
    <location>
        <begin position="124"/>
        <end position="143"/>
    </location>
</feature>
<organism evidence="2 3">
    <name type="scientific">Parapontixanthobacter aurantiacus</name>
    <dbReference type="NCBI Taxonomy" id="1463599"/>
    <lineage>
        <taxon>Bacteria</taxon>
        <taxon>Pseudomonadati</taxon>
        <taxon>Pseudomonadota</taxon>
        <taxon>Alphaproteobacteria</taxon>
        <taxon>Sphingomonadales</taxon>
        <taxon>Erythrobacteraceae</taxon>
        <taxon>Parapontixanthobacter</taxon>
    </lineage>
</organism>
<name>A0A844ZIJ9_9SPHN</name>
<protein>
    <submittedName>
        <fullName evidence="2">Uncharacterized protein</fullName>
    </submittedName>
</protein>
<sequence>MSRYLVRERIAQHAKILPAIEVAPQPALPEVDRSFEMPRALYGAMVAAFLGFIGVLGIGLQSPGLVIPMAIFAFFIIAGFAVPAIWTRLAPDSGQKAMTVEQLMRRGIATHTGRCEGLDAAVQMLVLPVLILGWAIAIVIIAATV</sequence>
<dbReference type="RefSeq" id="WP_160684238.1">
    <property type="nucleotide sequence ID" value="NZ_WTYW01000003.1"/>
</dbReference>
<keyword evidence="3" id="KW-1185">Reference proteome</keyword>
<dbReference type="Proteomes" id="UP000433104">
    <property type="component" value="Unassembled WGS sequence"/>
</dbReference>
<dbReference type="AlphaFoldDB" id="A0A844ZIJ9"/>
<evidence type="ECO:0000313" key="3">
    <source>
        <dbReference type="Proteomes" id="UP000433104"/>
    </source>
</evidence>
<dbReference type="EMBL" id="WTYW01000003">
    <property type="protein sequence ID" value="MXO86747.1"/>
    <property type="molecule type" value="Genomic_DNA"/>
</dbReference>
<gene>
    <name evidence="2" type="ORF">GRI38_12000</name>
</gene>
<accession>A0A844ZIJ9</accession>
<keyword evidence="1" id="KW-1133">Transmembrane helix</keyword>